<evidence type="ECO:0000256" key="4">
    <source>
        <dbReference type="ARBA" id="ARBA00022747"/>
    </source>
</evidence>
<keyword evidence="1 6" id="KW-0489">Methyltransferase</keyword>
<comment type="catalytic activity">
    <reaction evidence="5 8">
        <text>a 2'-deoxycytidine in DNA + S-adenosyl-L-methionine = a 5-methyl-2'-deoxycytidine in DNA + S-adenosyl-L-homocysteine + H(+)</text>
        <dbReference type="Rhea" id="RHEA:13681"/>
        <dbReference type="Rhea" id="RHEA-COMP:11369"/>
        <dbReference type="Rhea" id="RHEA-COMP:11370"/>
        <dbReference type="ChEBI" id="CHEBI:15378"/>
        <dbReference type="ChEBI" id="CHEBI:57856"/>
        <dbReference type="ChEBI" id="CHEBI:59789"/>
        <dbReference type="ChEBI" id="CHEBI:85452"/>
        <dbReference type="ChEBI" id="CHEBI:85454"/>
        <dbReference type="EC" id="2.1.1.37"/>
    </reaction>
</comment>
<dbReference type="Gene3D" id="3.90.120.10">
    <property type="entry name" value="DNA Methylase, subunit A, domain 2"/>
    <property type="match status" value="1"/>
</dbReference>
<comment type="similarity">
    <text evidence="6 7">Belongs to the class I-like SAM-binding methyltransferase superfamily. C5-methyltransferase family.</text>
</comment>
<keyword evidence="4" id="KW-0680">Restriction system</keyword>
<dbReference type="GO" id="GO:0032259">
    <property type="term" value="P:methylation"/>
    <property type="evidence" value="ECO:0007669"/>
    <property type="project" value="UniProtKB-KW"/>
</dbReference>
<proteinExistence type="inferred from homology"/>
<keyword evidence="2 6" id="KW-0808">Transferase</keyword>
<dbReference type="GO" id="GO:0003677">
    <property type="term" value="F:DNA binding"/>
    <property type="evidence" value="ECO:0007669"/>
    <property type="project" value="TreeGrafter"/>
</dbReference>
<organism evidence="9 10">
    <name type="scientific">Alcanivorax borkumensis (strain ATCC 700651 / DSM 11573 / NCIMB 13689 / SK2)</name>
    <dbReference type="NCBI Taxonomy" id="393595"/>
    <lineage>
        <taxon>Bacteria</taxon>
        <taxon>Pseudomonadati</taxon>
        <taxon>Pseudomonadota</taxon>
        <taxon>Gammaproteobacteria</taxon>
        <taxon>Oceanospirillales</taxon>
        <taxon>Alcanivoracaceae</taxon>
        <taxon>Alcanivorax</taxon>
    </lineage>
</organism>
<dbReference type="Pfam" id="PF00145">
    <property type="entry name" value="DNA_methylase"/>
    <property type="match status" value="1"/>
</dbReference>
<dbReference type="EC" id="2.1.1.37" evidence="8"/>
<dbReference type="AlphaFoldDB" id="Q0VNZ1"/>
<dbReference type="PRINTS" id="PR00105">
    <property type="entry name" value="C5METTRFRASE"/>
</dbReference>
<evidence type="ECO:0000256" key="2">
    <source>
        <dbReference type="ARBA" id="ARBA00022679"/>
    </source>
</evidence>
<evidence type="ECO:0000256" key="8">
    <source>
        <dbReference type="RuleBase" id="RU000417"/>
    </source>
</evidence>
<evidence type="ECO:0000256" key="5">
    <source>
        <dbReference type="ARBA" id="ARBA00047422"/>
    </source>
</evidence>
<dbReference type="SUPFAM" id="SSF53335">
    <property type="entry name" value="S-adenosyl-L-methionine-dependent methyltransferases"/>
    <property type="match status" value="1"/>
</dbReference>
<dbReference type="KEGG" id="abo:ABO_1659"/>
<keyword evidence="3 6" id="KW-0949">S-adenosyl-L-methionine</keyword>
<dbReference type="eggNOG" id="COG0270">
    <property type="taxonomic scope" value="Bacteria"/>
</dbReference>
<dbReference type="PROSITE" id="PS51679">
    <property type="entry name" value="SAM_MT_C5"/>
    <property type="match status" value="1"/>
</dbReference>
<sequence length="308" mass="35202">MSLFTGCGGSDSGLHQAGYDVLMANDILPYAKDFYLANFPETDYQVIDVREIQSFPSADVLVGCYPCQGFSQGGARQSSRGVNYLYREFVRALKRIKPKAFIVENVSGMQRSDFRHLLNSQLCQFRLAGYRVNYRVIDVSDFGVPQERKRLIFVGVRSDLGEVFAFPEATHGTAIQNKITIGDAIGDLPLWPEGDYWTETFHWYYLSRNRYRGWDELAKTIVSHPRHMPLHPVSPKLKRVHTDKWVWESDGPARRYSYREAACLQGFDRSSCFPETENSSLRMKYTVVGNAVPPPLFNVIGKELLNYL</sequence>
<keyword evidence="10" id="KW-1185">Reference proteome</keyword>
<dbReference type="PANTHER" id="PTHR10629">
    <property type="entry name" value="CYTOSINE-SPECIFIC METHYLTRANSFERASE"/>
    <property type="match status" value="1"/>
</dbReference>
<name>Q0VNZ1_ALCBS</name>
<dbReference type="Proteomes" id="UP000008871">
    <property type="component" value="Chromosome"/>
</dbReference>
<dbReference type="InterPro" id="IPR029063">
    <property type="entry name" value="SAM-dependent_MTases_sf"/>
</dbReference>
<evidence type="ECO:0000256" key="3">
    <source>
        <dbReference type="ARBA" id="ARBA00022691"/>
    </source>
</evidence>
<dbReference type="InterPro" id="IPR001525">
    <property type="entry name" value="C5_MeTfrase"/>
</dbReference>
<dbReference type="NCBIfam" id="TIGR00675">
    <property type="entry name" value="dcm"/>
    <property type="match status" value="1"/>
</dbReference>
<reference evidence="9 10" key="1">
    <citation type="journal article" date="2006" name="Nat. Biotechnol.">
        <title>Genome sequence of the ubiquitous hydrocarbon-degrading marine bacterium Alcanivorax borkumensis.</title>
        <authorList>
            <person name="Schneiker S."/>
            <person name="Martins dos Santos V.A.P."/>
            <person name="Bartels D."/>
            <person name="Bekel T."/>
            <person name="Brecht M."/>
            <person name="Buhrmester J."/>
            <person name="Chernikova T.N."/>
            <person name="Denaro R."/>
            <person name="Ferrer M."/>
            <person name="Gertler C."/>
            <person name="Goesmann A."/>
            <person name="Golyshina O.V."/>
            <person name="Kaminski F."/>
            <person name="Khachane A.N."/>
            <person name="Lang S."/>
            <person name="Linke B."/>
            <person name="McHardy A.C."/>
            <person name="Meyer F."/>
            <person name="Nechitaylo T."/>
            <person name="Puehler A."/>
            <person name="Regenhardt D."/>
            <person name="Rupp O."/>
            <person name="Sabirova J.S."/>
            <person name="Selbitschka W."/>
            <person name="Yakimov M.M."/>
            <person name="Timmis K.N."/>
            <person name="Vorhoelter F.-J."/>
            <person name="Weidner S."/>
            <person name="Kaiser O."/>
            <person name="Golyshin P.N."/>
        </authorList>
    </citation>
    <scope>NUCLEOTIDE SEQUENCE [LARGE SCALE GENOMIC DNA]</scope>
    <source>
        <strain evidence="10">ATCC 700651 / DSM 11573 / NCIMB 13689 / SK2</strain>
    </source>
</reference>
<dbReference type="EMBL" id="AM286690">
    <property type="protein sequence ID" value="CAL17107.1"/>
    <property type="molecule type" value="Genomic_DNA"/>
</dbReference>
<dbReference type="REBASE" id="13339">
    <property type="entry name" value="M.AboORF1659P"/>
</dbReference>
<feature type="active site" evidence="6">
    <location>
        <position position="67"/>
    </location>
</feature>
<dbReference type="Gene3D" id="3.40.50.150">
    <property type="entry name" value="Vaccinia Virus protein VP39"/>
    <property type="match status" value="1"/>
</dbReference>
<evidence type="ECO:0000313" key="9">
    <source>
        <dbReference type="EMBL" id="CAL17107.1"/>
    </source>
</evidence>
<dbReference type="GO" id="GO:0044027">
    <property type="term" value="P:negative regulation of gene expression via chromosomal CpG island methylation"/>
    <property type="evidence" value="ECO:0007669"/>
    <property type="project" value="TreeGrafter"/>
</dbReference>
<dbReference type="PROSITE" id="PS00095">
    <property type="entry name" value="C5_MTASE_2"/>
    <property type="match status" value="1"/>
</dbReference>
<evidence type="ECO:0000256" key="6">
    <source>
        <dbReference type="PROSITE-ProRule" id="PRU01016"/>
    </source>
</evidence>
<dbReference type="GO" id="GO:0009307">
    <property type="term" value="P:DNA restriction-modification system"/>
    <property type="evidence" value="ECO:0007669"/>
    <property type="project" value="UniProtKB-KW"/>
</dbReference>
<dbReference type="PANTHER" id="PTHR10629:SF52">
    <property type="entry name" value="DNA (CYTOSINE-5)-METHYLTRANSFERASE 1"/>
    <property type="match status" value="1"/>
</dbReference>
<gene>
    <name evidence="9" type="primary">dsm</name>
    <name evidence="9" type="ordered locus">ABO_1659</name>
</gene>
<accession>Q0VNZ1</accession>
<protein>
    <recommendedName>
        <fullName evidence="8">Cytosine-specific methyltransferase</fullName>
        <ecNumber evidence="8">2.1.1.37</ecNumber>
    </recommendedName>
</protein>
<dbReference type="STRING" id="393595.ABO_1659"/>
<dbReference type="PROSITE" id="PS00094">
    <property type="entry name" value="C5_MTASE_1"/>
    <property type="match status" value="1"/>
</dbReference>
<evidence type="ECO:0000256" key="7">
    <source>
        <dbReference type="RuleBase" id="RU000416"/>
    </source>
</evidence>
<evidence type="ECO:0000313" key="10">
    <source>
        <dbReference type="Proteomes" id="UP000008871"/>
    </source>
</evidence>
<dbReference type="GO" id="GO:0003886">
    <property type="term" value="F:DNA (cytosine-5-)-methyltransferase activity"/>
    <property type="evidence" value="ECO:0007669"/>
    <property type="project" value="UniProtKB-EC"/>
</dbReference>
<dbReference type="InterPro" id="IPR050390">
    <property type="entry name" value="C5-Methyltransferase"/>
</dbReference>
<dbReference type="InterPro" id="IPR018117">
    <property type="entry name" value="C5_DNA_meth_AS"/>
</dbReference>
<dbReference type="HOGENOM" id="CLU_006958_2_1_6"/>
<evidence type="ECO:0000256" key="1">
    <source>
        <dbReference type="ARBA" id="ARBA00022603"/>
    </source>
</evidence>
<dbReference type="InterPro" id="IPR031303">
    <property type="entry name" value="C5_meth_CS"/>
</dbReference>